<dbReference type="Proteomes" id="UP000095280">
    <property type="component" value="Unplaced"/>
</dbReference>
<keyword evidence="2" id="KW-1185">Reference proteome</keyword>
<name>A0A1I8FJ51_9PLAT</name>
<feature type="region of interest" description="Disordered" evidence="1">
    <location>
        <begin position="60"/>
        <end position="118"/>
    </location>
</feature>
<proteinExistence type="predicted"/>
<evidence type="ECO:0000313" key="3">
    <source>
        <dbReference type="WBParaSite" id="maker-unitig_36597-snap-gene-0.2-mRNA-1"/>
    </source>
</evidence>
<accession>A0A1I8FJ51</accession>
<sequence>MRYIRLPKRGRLMECSFNEKANGANEFLELPRRAGGLPRPLTAAVAPVYASRTVVDVMARQGRRGRSSTKRVELVPTRSAEQSRSLGGQCPAAEIPAPGRHGGRTMIGGQGAAREDSSLGSVACPATVQEAALRPGREATGNGDAVQLGVESI</sequence>
<evidence type="ECO:0000256" key="1">
    <source>
        <dbReference type="SAM" id="MobiDB-lite"/>
    </source>
</evidence>
<dbReference type="WBParaSite" id="maker-unitig_36597-snap-gene-0.2-mRNA-1">
    <property type="protein sequence ID" value="maker-unitig_36597-snap-gene-0.2-mRNA-1"/>
    <property type="gene ID" value="maker-unitig_36597-snap-gene-0.2"/>
</dbReference>
<organism evidence="2 3">
    <name type="scientific">Macrostomum lignano</name>
    <dbReference type="NCBI Taxonomy" id="282301"/>
    <lineage>
        <taxon>Eukaryota</taxon>
        <taxon>Metazoa</taxon>
        <taxon>Spiralia</taxon>
        <taxon>Lophotrochozoa</taxon>
        <taxon>Platyhelminthes</taxon>
        <taxon>Rhabditophora</taxon>
        <taxon>Macrostomorpha</taxon>
        <taxon>Macrostomida</taxon>
        <taxon>Macrostomidae</taxon>
        <taxon>Macrostomum</taxon>
    </lineage>
</organism>
<protein>
    <submittedName>
        <fullName evidence="3">Uncharacterized protein</fullName>
    </submittedName>
</protein>
<reference evidence="3" key="1">
    <citation type="submission" date="2016-11" db="UniProtKB">
        <authorList>
            <consortium name="WormBaseParasite"/>
        </authorList>
    </citation>
    <scope>IDENTIFICATION</scope>
</reference>
<dbReference type="AlphaFoldDB" id="A0A1I8FJ51"/>
<evidence type="ECO:0000313" key="2">
    <source>
        <dbReference type="Proteomes" id="UP000095280"/>
    </source>
</evidence>